<proteinExistence type="predicted"/>
<feature type="domain" description="ABC-type transport auxiliary lipoprotein component" evidence="2">
    <location>
        <begin position="40"/>
        <end position="202"/>
    </location>
</feature>
<evidence type="ECO:0000256" key="1">
    <source>
        <dbReference type="SAM" id="SignalP"/>
    </source>
</evidence>
<protein>
    <recommendedName>
        <fullName evidence="2">ABC-type transport auxiliary lipoprotein component domain-containing protein</fullName>
    </recommendedName>
</protein>
<evidence type="ECO:0000259" key="2">
    <source>
        <dbReference type="Pfam" id="PF03886"/>
    </source>
</evidence>
<comment type="caution">
    <text evidence="3">The sequence shown here is derived from an EMBL/GenBank/DDBJ whole genome shotgun (WGS) entry which is preliminary data.</text>
</comment>
<organism evidence="3 4">
    <name type="scientific">Cupriavidus alkaliphilus</name>
    <dbReference type="NCBI Taxonomy" id="942866"/>
    <lineage>
        <taxon>Bacteria</taxon>
        <taxon>Pseudomonadati</taxon>
        <taxon>Pseudomonadota</taxon>
        <taxon>Betaproteobacteria</taxon>
        <taxon>Burkholderiales</taxon>
        <taxon>Burkholderiaceae</taxon>
        <taxon>Cupriavidus</taxon>
    </lineage>
</organism>
<dbReference type="Proteomes" id="UP000578036">
    <property type="component" value="Unassembled WGS sequence"/>
</dbReference>
<dbReference type="AlphaFoldDB" id="A0A1C3UC18"/>
<sequence length="210" mass="22027">MMKRLPLTLVCASAAAAVLAGCASPEPRYYTLAQGPAAVAAPAPAAAPSTDTLWLEVAPVRVPERLNRPQLVVRDGRGGNDSGGGNDAGVRLLDLSRWSSPLPDELRDALSQRLQATLGAVDTYQQGLSDVQPLYRITTEVLRLDADVGQRAGATINWTVRRLPDGKVVSGRTQAELPAPGAVDGVVAAYREIVASTANDIAAGVQALRR</sequence>
<gene>
    <name evidence="3" type="ORF">FHX61_003276</name>
</gene>
<dbReference type="RefSeq" id="WP_092307994.1">
    <property type="nucleotide sequence ID" value="NZ_FMAD01000002.1"/>
</dbReference>
<name>A0A1C3UC18_9BURK</name>
<accession>A0A1C3UC18</accession>
<dbReference type="Gene3D" id="3.40.50.10610">
    <property type="entry name" value="ABC-type transport auxiliary lipoprotein component"/>
    <property type="match status" value="1"/>
</dbReference>
<dbReference type="EMBL" id="JACHWF010000003">
    <property type="protein sequence ID" value="MBB3008623.1"/>
    <property type="molecule type" value="Genomic_DNA"/>
</dbReference>
<feature type="signal peptide" evidence="1">
    <location>
        <begin position="1"/>
        <end position="20"/>
    </location>
</feature>
<dbReference type="PROSITE" id="PS51257">
    <property type="entry name" value="PROKAR_LIPOPROTEIN"/>
    <property type="match status" value="1"/>
</dbReference>
<reference evidence="3 4" key="1">
    <citation type="submission" date="2020-08" db="EMBL/GenBank/DDBJ databases">
        <title>Genomic Encyclopedia of Type Strains, Phase IV (KMG-V): Genome sequencing to study the core and pangenomes of soil and plant-associated prokaryotes.</title>
        <authorList>
            <person name="Whitman W."/>
        </authorList>
    </citation>
    <scope>NUCLEOTIDE SEQUENCE [LARGE SCALE GENOMIC DNA]</scope>
    <source>
        <strain evidence="3 4">SLV-2362</strain>
    </source>
</reference>
<keyword evidence="1" id="KW-0732">Signal</keyword>
<evidence type="ECO:0000313" key="3">
    <source>
        <dbReference type="EMBL" id="MBB3008623.1"/>
    </source>
</evidence>
<dbReference type="Pfam" id="PF03886">
    <property type="entry name" value="ABC_trans_aux"/>
    <property type="match status" value="1"/>
</dbReference>
<feature type="chain" id="PRO_5043143849" description="ABC-type transport auxiliary lipoprotein component domain-containing protein" evidence="1">
    <location>
        <begin position="21"/>
        <end position="210"/>
    </location>
</feature>
<dbReference type="SUPFAM" id="SSF159594">
    <property type="entry name" value="XCC0632-like"/>
    <property type="match status" value="1"/>
</dbReference>
<keyword evidence="4" id="KW-1185">Reference proteome</keyword>
<dbReference type="InterPro" id="IPR005586">
    <property type="entry name" value="ABC_trans_aux"/>
</dbReference>
<evidence type="ECO:0000313" key="4">
    <source>
        <dbReference type="Proteomes" id="UP000578036"/>
    </source>
</evidence>